<feature type="transmembrane region" description="Helical" evidence="6">
    <location>
        <begin position="273"/>
        <end position="295"/>
    </location>
</feature>
<dbReference type="InterPro" id="IPR012496">
    <property type="entry name" value="TMC_dom"/>
</dbReference>
<evidence type="ECO:0000259" key="7">
    <source>
        <dbReference type="Pfam" id="PF07810"/>
    </source>
</evidence>
<feature type="domain" description="TMC" evidence="7">
    <location>
        <begin position="185"/>
        <end position="269"/>
    </location>
</feature>
<dbReference type="GO" id="GO:0005886">
    <property type="term" value="C:plasma membrane"/>
    <property type="evidence" value="ECO:0007669"/>
    <property type="project" value="InterPro"/>
</dbReference>
<comment type="similarity">
    <text evidence="2 6">Belongs to the TMC family.</text>
</comment>
<evidence type="ECO:0000256" key="1">
    <source>
        <dbReference type="ARBA" id="ARBA00004141"/>
    </source>
</evidence>
<comment type="subcellular location">
    <subcellularLocation>
        <location evidence="1 6">Membrane</location>
        <topology evidence="1 6">Multi-pass membrane protein</topology>
    </subcellularLocation>
</comment>
<dbReference type="Pfam" id="PF07810">
    <property type="entry name" value="TMC"/>
    <property type="match status" value="1"/>
</dbReference>
<sequence>MERLAINLQRLSTGDRVRLLRKMPLSLAEKCKLRYGLRKVVVSTLTGAVQVIWYSWLSFLKSLHLWQGVQKNVSGRFGTGVLSYFIFLKTLLLYNTVLVLISGIFLAGPQTVLAPMRTSTSARFTGKELLTGMGYFTDSVMFYGYYTNSVLSCQSTFGGCGSGGSYLASSYNIPLAYFTTTGIAFFVTLKTLFGEFLWRLITQGLLRRKPEFDIPQNMLELIYGQTLIWLGLLFSPLLPAAQIVKLLMIFYIKKASLMRNYQVSQTPWKDKKMTSFFLSVLCFPFFSGALVYVIYAMSTLKPSGACGPFRNLVTMSQSLNQWIERLKITNPGLSWAYMYLVKKPLFLFSSIFLVIIYFHTQVVDGQRKIISLLEEQIENEGKDKKFLICKIQALHKQTRPLPRRGNTLFTEEVYSFSPS</sequence>
<evidence type="ECO:0000256" key="4">
    <source>
        <dbReference type="ARBA" id="ARBA00022989"/>
    </source>
</evidence>
<evidence type="ECO:0000313" key="9">
    <source>
        <dbReference type="Proteomes" id="UP000694397"/>
    </source>
</evidence>
<proteinExistence type="inferred from homology"/>
<dbReference type="Ensembl" id="ENSSFOT00015016711.2">
    <property type="protein sequence ID" value="ENSSFOP00015016523.2"/>
    <property type="gene ID" value="ENSSFOG00015010652.2"/>
</dbReference>
<reference evidence="8" key="3">
    <citation type="submission" date="2025-09" db="UniProtKB">
        <authorList>
            <consortium name="Ensembl"/>
        </authorList>
    </citation>
    <scope>IDENTIFICATION</scope>
</reference>
<dbReference type="GeneTree" id="ENSGT01050000244894"/>
<accession>A0A8C9RMG9</accession>
<evidence type="ECO:0000256" key="5">
    <source>
        <dbReference type="ARBA" id="ARBA00023136"/>
    </source>
</evidence>
<dbReference type="Proteomes" id="UP000694397">
    <property type="component" value="Chromosome 3"/>
</dbReference>
<name>A0A8C9RMG9_SCLFO</name>
<keyword evidence="3 6" id="KW-0812">Transmembrane</keyword>
<evidence type="ECO:0000313" key="8">
    <source>
        <dbReference type="Ensembl" id="ENSSFOP00015016523.2"/>
    </source>
</evidence>
<feature type="transmembrane region" description="Helical" evidence="6">
    <location>
        <begin position="81"/>
        <end position="107"/>
    </location>
</feature>
<evidence type="ECO:0000256" key="6">
    <source>
        <dbReference type="RuleBase" id="RU310713"/>
    </source>
</evidence>
<dbReference type="PANTHER" id="PTHR23302">
    <property type="entry name" value="TRANSMEMBRANE CHANNEL-RELATED"/>
    <property type="match status" value="1"/>
</dbReference>
<protein>
    <recommendedName>
        <fullName evidence="6">Transmembrane channel-like protein</fullName>
    </recommendedName>
</protein>
<organism evidence="8 9">
    <name type="scientific">Scleropages formosus</name>
    <name type="common">Asian bonytongue</name>
    <name type="synonym">Osteoglossum formosum</name>
    <dbReference type="NCBI Taxonomy" id="113540"/>
    <lineage>
        <taxon>Eukaryota</taxon>
        <taxon>Metazoa</taxon>
        <taxon>Chordata</taxon>
        <taxon>Craniata</taxon>
        <taxon>Vertebrata</taxon>
        <taxon>Euteleostomi</taxon>
        <taxon>Actinopterygii</taxon>
        <taxon>Neopterygii</taxon>
        <taxon>Teleostei</taxon>
        <taxon>Osteoglossocephala</taxon>
        <taxon>Osteoglossomorpha</taxon>
        <taxon>Osteoglossiformes</taxon>
        <taxon>Osteoglossidae</taxon>
        <taxon>Scleropages</taxon>
    </lineage>
</organism>
<dbReference type="GO" id="GO:0008381">
    <property type="term" value="F:mechanosensitive monoatomic ion channel activity"/>
    <property type="evidence" value="ECO:0007669"/>
    <property type="project" value="TreeGrafter"/>
</dbReference>
<keyword evidence="9" id="KW-1185">Reference proteome</keyword>
<dbReference type="OrthoDB" id="1936208at2759"/>
<dbReference type="AlphaFoldDB" id="A0A8C9RMG9"/>
<evidence type="ECO:0000256" key="3">
    <source>
        <dbReference type="ARBA" id="ARBA00022692"/>
    </source>
</evidence>
<dbReference type="InterPro" id="IPR038900">
    <property type="entry name" value="TMC"/>
</dbReference>
<feature type="transmembrane region" description="Helical" evidence="6">
    <location>
        <begin position="40"/>
        <end position="61"/>
    </location>
</feature>
<reference evidence="8 9" key="1">
    <citation type="submission" date="2019-04" db="EMBL/GenBank/DDBJ databases">
        <authorList>
            <consortium name="Wellcome Sanger Institute Data Sharing"/>
        </authorList>
    </citation>
    <scope>NUCLEOTIDE SEQUENCE [LARGE SCALE GENOMIC DNA]</scope>
</reference>
<keyword evidence="4 6" id="KW-1133">Transmembrane helix</keyword>
<dbReference type="PANTHER" id="PTHR23302:SF4">
    <property type="entry name" value="TRANSMEMBRANE CHANNEL-LIKE PROTEIN 6"/>
    <property type="match status" value="1"/>
</dbReference>
<evidence type="ECO:0000256" key="2">
    <source>
        <dbReference type="ARBA" id="ARBA00006510"/>
    </source>
</evidence>
<reference evidence="8" key="2">
    <citation type="submission" date="2025-08" db="UniProtKB">
        <authorList>
            <consortium name="Ensembl"/>
        </authorList>
    </citation>
    <scope>IDENTIFICATION</scope>
</reference>
<feature type="transmembrane region" description="Helical" evidence="6">
    <location>
        <begin position="227"/>
        <end position="252"/>
    </location>
</feature>
<keyword evidence="5 6" id="KW-0472">Membrane</keyword>
<feature type="transmembrane region" description="Helical" evidence="6">
    <location>
        <begin position="336"/>
        <end position="358"/>
    </location>
</feature>
<feature type="transmembrane region" description="Helical" evidence="6">
    <location>
        <begin position="175"/>
        <end position="198"/>
    </location>
</feature>